<sequence>MRFTTSASPMLALLLAAPGLPAQQPPKEAPIQDNSFLLEEAYNQEPGVIQHISTYTRLQQSGDWIYTFTEEWPVGGLAHQLSLTVPVQRLASSPDGGRRGFGDVALNYRYQALGDGDSAVAFAPRLSLLLPTGNHRQGRGNGHLGVQANLPLSVALGERLVSHVNLGFTHTPHAQDLLGNEADISTWNMGQSFIWLARRDLNLMLEFAYTSGDVVAGPGVRQPTQSAYVAPGLRWAWNLPKGLQVVPGLAAMVGVGPSRGETGIFLYLSFEHPLK</sequence>
<name>A0ABQ5Q9U7_9BACT</name>
<evidence type="ECO:0000313" key="3">
    <source>
        <dbReference type="Proteomes" id="UP001165089"/>
    </source>
</evidence>
<feature type="signal peptide" evidence="1">
    <location>
        <begin position="1"/>
        <end position="22"/>
    </location>
</feature>
<dbReference type="InterPro" id="IPR025737">
    <property type="entry name" value="FApF"/>
</dbReference>
<protein>
    <recommendedName>
        <fullName evidence="4">Transporter</fullName>
    </recommendedName>
</protein>
<keyword evidence="1" id="KW-0732">Signal</keyword>
<comment type="caution">
    <text evidence="2">The sequence shown here is derived from an EMBL/GenBank/DDBJ whole genome shotgun (WGS) entry which is preliminary data.</text>
</comment>
<dbReference type="EMBL" id="BSDD01000005">
    <property type="protein sequence ID" value="GLH71126.1"/>
    <property type="molecule type" value="Genomic_DNA"/>
</dbReference>
<dbReference type="Pfam" id="PF13557">
    <property type="entry name" value="Phenol_MetA_deg"/>
    <property type="match status" value="1"/>
</dbReference>
<evidence type="ECO:0000313" key="2">
    <source>
        <dbReference type="EMBL" id="GLH71126.1"/>
    </source>
</evidence>
<proteinExistence type="predicted"/>
<dbReference type="Proteomes" id="UP001165089">
    <property type="component" value="Unassembled WGS sequence"/>
</dbReference>
<feature type="chain" id="PRO_5046730551" description="Transporter" evidence="1">
    <location>
        <begin position="23"/>
        <end position="275"/>
    </location>
</feature>
<dbReference type="RefSeq" id="WP_285727060.1">
    <property type="nucleotide sequence ID" value="NZ_BSDD01000005.1"/>
</dbReference>
<gene>
    <name evidence="2" type="ORF">GETHPA_26590</name>
</gene>
<evidence type="ECO:0000256" key="1">
    <source>
        <dbReference type="SAM" id="SignalP"/>
    </source>
</evidence>
<accession>A0ABQ5Q9U7</accession>
<organism evidence="2 3">
    <name type="scientific">Geothrix rubra</name>
    <dbReference type="NCBI Taxonomy" id="2927977"/>
    <lineage>
        <taxon>Bacteria</taxon>
        <taxon>Pseudomonadati</taxon>
        <taxon>Acidobacteriota</taxon>
        <taxon>Holophagae</taxon>
        <taxon>Holophagales</taxon>
        <taxon>Holophagaceae</taxon>
        <taxon>Geothrix</taxon>
    </lineage>
</organism>
<evidence type="ECO:0008006" key="4">
    <source>
        <dbReference type="Google" id="ProtNLM"/>
    </source>
</evidence>
<keyword evidence="3" id="KW-1185">Reference proteome</keyword>
<reference evidence="2 3" key="1">
    <citation type="journal article" date="2023" name="Antonie Van Leeuwenhoek">
        <title>Mesoterricola silvestris gen. nov., sp. nov., Mesoterricola sediminis sp. nov., Geothrix oryzae sp. nov., Geothrix edaphica sp. nov., Geothrix rubra sp. nov., and Geothrix limicola sp. nov., six novel members of Acidobacteriota isolated from soils.</title>
        <authorList>
            <person name="Itoh H."/>
            <person name="Sugisawa Y."/>
            <person name="Mise K."/>
            <person name="Xu Z."/>
            <person name="Kuniyasu M."/>
            <person name="Ushijima N."/>
            <person name="Kawano K."/>
            <person name="Kobayashi E."/>
            <person name="Shiratori Y."/>
            <person name="Masuda Y."/>
            <person name="Senoo K."/>
        </authorList>
    </citation>
    <scope>NUCLEOTIDE SEQUENCE [LARGE SCALE GENOMIC DNA]</scope>
    <source>
        <strain evidence="2 3">Red803</strain>
    </source>
</reference>